<evidence type="ECO:0000313" key="2">
    <source>
        <dbReference type="EMBL" id="QHT68673.1"/>
    </source>
</evidence>
<keyword evidence="3" id="KW-1185">Reference proteome</keyword>
<dbReference type="RefSeq" id="WP_162444683.1">
    <property type="nucleotide sequence ID" value="NZ_CP048222.1"/>
</dbReference>
<sequence length="244" mass="27916">MKFFFLLLTVICYLYPATSASQTPAGIDAQDNINRLAGNDLNTIVRKFDNRYQGVIGSPFLFDQWNAGTVTLTNGKVLTNIPLKIDLYGNEIIAKRQSGDSIIIFSNSIQKVSLTENRTGREFMFEKISSINGEPPVVREGYLDVLYKGKYLLLAERRKNLIKANYSGGYNAGKPYDEFVTETDYYVKKPDQKPEKLRLTKKAILEVFPDHQQELKTFISQNQMDFKNEIQVAQVFEYYDSLSK</sequence>
<keyword evidence="1" id="KW-0732">Signal</keyword>
<accession>A0A6C0GM13</accession>
<evidence type="ECO:0000256" key="1">
    <source>
        <dbReference type="SAM" id="SignalP"/>
    </source>
</evidence>
<feature type="signal peptide" evidence="1">
    <location>
        <begin position="1"/>
        <end position="20"/>
    </location>
</feature>
<dbReference type="Proteomes" id="UP000480178">
    <property type="component" value="Chromosome"/>
</dbReference>
<dbReference type="KEGG" id="rhoz:GXP67_19495"/>
<reference evidence="2 3" key="1">
    <citation type="submission" date="2020-01" db="EMBL/GenBank/DDBJ databases">
        <authorList>
            <person name="Kim M.K."/>
        </authorList>
    </citation>
    <scope>NUCLEOTIDE SEQUENCE [LARGE SCALE GENOMIC DNA]</scope>
    <source>
        <strain evidence="2 3">172606-1</strain>
    </source>
</reference>
<evidence type="ECO:0008006" key="4">
    <source>
        <dbReference type="Google" id="ProtNLM"/>
    </source>
</evidence>
<dbReference type="AlphaFoldDB" id="A0A6C0GM13"/>
<proteinExistence type="predicted"/>
<evidence type="ECO:0000313" key="3">
    <source>
        <dbReference type="Proteomes" id="UP000480178"/>
    </source>
</evidence>
<feature type="chain" id="PRO_5025648154" description="DUF4292 domain-containing protein" evidence="1">
    <location>
        <begin position="21"/>
        <end position="244"/>
    </location>
</feature>
<dbReference type="EMBL" id="CP048222">
    <property type="protein sequence ID" value="QHT68673.1"/>
    <property type="molecule type" value="Genomic_DNA"/>
</dbReference>
<gene>
    <name evidence="2" type="ORF">GXP67_19495</name>
</gene>
<organism evidence="2 3">
    <name type="scientific">Rhodocytophaga rosea</name>
    <dbReference type="NCBI Taxonomy" id="2704465"/>
    <lineage>
        <taxon>Bacteria</taxon>
        <taxon>Pseudomonadati</taxon>
        <taxon>Bacteroidota</taxon>
        <taxon>Cytophagia</taxon>
        <taxon>Cytophagales</taxon>
        <taxon>Rhodocytophagaceae</taxon>
        <taxon>Rhodocytophaga</taxon>
    </lineage>
</organism>
<protein>
    <recommendedName>
        <fullName evidence="4">DUF4292 domain-containing protein</fullName>
    </recommendedName>
</protein>
<name>A0A6C0GM13_9BACT</name>